<comment type="caution">
    <text evidence="15">The sequence shown here is derived from an EMBL/GenBank/DDBJ whole genome shotgun (WGS) entry which is preliminary data.</text>
</comment>
<dbReference type="OMA" id="CTLDNPG"/>
<dbReference type="SUPFAM" id="SSF56219">
    <property type="entry name" value="DNase I-like"/>
    <property type="match status" value="1"/>
</dbReference>
<evidence type="ECO:0000256" key="13">
    <source>
        <dbReference type="PROSITE-ProRule" id="PRU00322"/>
    </source>
</evidence>
<dbReference type="InterPro" id="IPR036443">
    <property type="entry name" value="Znf_RanBP2_sf"/>
</dbReference>
<dbReference type="GO" id="GO:0004518">
    <property type="term" value="F:nuclease activity"/>
    <property type="evidence" value="ECO:0007669"/>
    <property type="project" value="UniProtKB-KW"/>
</dbReference>
<organism evidence="15 16">
    <name type="scientific">Cynara cardunculus var. scolymus</name>
    <name type="common">Globe artichoke</name>
    <name type="synonym">Cynara scolymus</name>
    <dbReference type="NCBI Taxonomy" id="59895"/>
    <lineage>
        <taxon>Eukaryota</taxon>
        <taxon>Viridiplantae</taxon>
        <taxon>Streptophyta</taxon>
        <taxon>Embryophyta</taxon>
        <taxon>Tracheophyta</taxon>
        <taxon>Spermatophyta</taxon>
        <taxon>Magnoliopsida</taxon>
        <taxon>eudicotyledons</taxon>
        <taxon>Gunneridae</taxon>
        <taxon>Pentapetalae</taxon>
        <taxon>asterids</taxon>
        <taxon>campanulids</taxon>
        <taxon>Asterales</taxon>
        <taxon>Asteraceae</taxon>
        <taxon>Carduoideae</taxon>
        <taxon>Cardueae</taxon>
        <taxon>Carduinae</taxon>
        <taxon>Cynara</taxon>
    </lineage>
</organism>
<comment type="cofactor">
    <cofactor evidence="2">
        <name>Mg(2+)</name>
        <dbReference type="ChEBI" id="CHEBI:18420"/>
    </cofactor>
</comment>
<keyword evidence="6" id="KW-0227">DNA damage</keyword>
<keyword evidence="10" id="KW-0460">Magnesium</keyword>
<accession>A0A124SHF7</accession>
<dbReference type="SMART" id="SM00547">
    <property type="entry name" value="ZnF_RBZ"/>
    <property type="match status" value="2"/>
</dbReference>
<comment type="subcellular location">
    <subcellularLocation>
        <location evidence="3">Nucleus</location>
        <location evidence="3">PML body</location>
    </subcellularLocation>
</comment>
<dbReference type="STRING" id="59895.A0A124SHF7"/>
<dbReference type="GO" id="GO:0005737">
    <property type="term" value="C:cytoplasm"/>
    <property type="evidence" value="ECO:0007669"/>
    <property type="project" value="TreeGrafter"/>
</dbReference>
<evidence type="ECO:0000256" key="7">
    <source>
        <dbReference type="ARBA" id="ARBA00022771"/>
    </source>
</evidence>
<evidence type="ECO:0000256" key="4">
    <source>
        <dbReference type="ARBA" id="ARBA00022722"/>
    </source>
</evidence>
<sequence>MSFSISIFSTKTSKTLSFPFLIKNPKRTLISSSISPKSMASSWTCSRCTFINTNPLNPKCQICSSSQSPPPFSSPLSPSSSNEEKWSCKACTFLNPYKLSSCEICGTRNSSFSSNLRLEDEELEMGSSSIVGNVFLPLLQRGSNGKRKIGDEPVEVDDDDDDCVDLGVSRGFKSVDRKRVDSVTIPDRFIDLGGSRDVKSVDKSSVASEDIELRIRMRAIGDIIQLHSPNVICLQEVTPDIYAILQRAEWWKSYKCSLSFDKAITRPYSAMGRELCIAEVSVPGDTPLVVATSHLESPCPGPPKWDQMYSKERVKQANEAVDFLEKHPNAIFCGDMNWDDKLDGEFPLPDGWIDAWKELKSKETGWTYDTKSNLMLSANRKLQKRLDRFLVGLRDFKIEQIKMVGTEPIPGVTYLKQKKGGKELELPVLPSDHFGLLLTISAR</sequence>
<keyword evidence="5" id="KW-0479">Metal-binding</keyword>
<evidence type="ECO:0000313" key="16">
    <source>
        <dbReference type="Proteomes" id="UP000243975"/>
    </source>
</evidence>
<dbReference type="GO" id="GO:0006302">
    <property type="term" value="P:double-strand break repair"/>
    <property type="evidence" value="ECO:0007669"/>
    <property type="project" value="TreeGrafter"/>
</dbReference>
<dbReference type="InterPro" id="IPR051547">
    <property type="entry name" value="TDP2-like"/>
</dbReference>
<proteinExistence type="predicted"/>
<dbReference type="CDD" id="cd09080">
    <property type="entry name" value="TDP2"/>
    <property type="match status" value="1"/>
</dbReference>
<keyword evidence="8" id="KW-0378">Hydrolase</keyword>
<evidence type="ECO:0000256" key="9">
    <source>
        <dbReference type="ARBA" id="ARBA00022833"/>
    </source>
</evidence>
<protein>
    <recommendedName>
        <fullName evidence="14">RanBP2-type domain-containing protein</fullName>
    </recommendedName>
</protein>
<keyword evidence="16" id="KW-1185">Reference proteome</keyword>
<dbReference type="Proteomes" id="UP000243975">
    <property type="component" value="Unassembled WGS sequence"/>
</dbReference>
<gene>
    <name evidence="15" type="ORF">Ccrd_012248</name>
</gene>
<keyword evidence="9" id="KW-0862">Zinc</keyword>
<comment type="cofactor">
    <cofactor evidence="1">
        <name>Mn(2+)</name>
        <dbReference type="ChEBI" id="CHEBI:29035"/>
    </cofactor>
</comment>
<evidence type="ECO:0000256" key="12">
    <source>
        <dbReference type="ARBA" id="ARBA00023242"/>
    </source>
</evidence>
<dbReference type="Gramene" id="KVI09377">
    <property type="protein sequence ID" value="KVI09377"/>
    <property type="gene ID" value="Ccrd_012248"/>
</dbReference>
<dbReference type="InterPro" id="IPR005135">
    <property type="entry name" value="Endo/exonuclease/phosphatase"/>
</dbReference>
<keyword evidence="11" id="KW-0234">DNA repair</keyword>
<dbReference type="AlphaFoldDB" id="A0A124SHF7"/>
<name>A0A124SHF7_CYNCS</name>
<reference evidence="15 16" key="1">
    <citation type="journal article" date="2016" name="Sci. Rep.">
        <title>The genome sequence of the outbreeding globe artichoke constructed de novo incorporating a phase-aware low-pass sequencing strategy of F1 progeny.</title>
        <authorList>
            <person name="Scaglione D."/>
            <person name="Reyes-Chin-Wo S."/>
            <person name="Acquadro A."/>
            <person name="Froenicke L."/>
            <person name="Portis E."/>
            <person name="Beitel C."/>
            <person name="Tirone M."/>
            <person name="Mauro R."/>
            <person name="Lo Monaco A."/>
            <person name="Mauromicale G."/>
            <person name="Faccioli P."/>
            <person name="Cattivelli L."/>
            <person name="Rieseberg L."/>
            <person name="Michelmore R."/>
            <person name="Lanteri S."/>
        </authorList>
    </citation>
    <scope>NUCLEOTIDE SEQUENCE [LARGE SCALE GENOMIC DNA]</scope>
    <source>
        <strain evidence="15">2C</strain>
    </source>
</reference>
<evidence type="ECO:0000256" key="5">
    <source>
        <dbReference type="ARBA" id="ARBA00022723"/>
    </source>
</evidence>
<dbReference type="Gene3D" id="2.30.30.380">
    <property type="entry name" value="Zn-finger domain of Sec23/24"/>
    <property type="match status" value="2"/>
</dbReference>
<dbReference type="PROSITE" id="PS01358">
    <property type="entry name" value="ZF_RANBP2_1"/>
    <property type="match status" value="1"/>
</dbReference>
<dbReference type="FunFam" id="3.60.10.10:FF:000058">
    <property type="entry name" value="Tyrosyl-DNA phosphodiesterase 2"/>
    <property type="match status" value="1"/>
</dbReference>
<dbReference type="Gene3D" id="3.60.10.10">
    <property type="entry name" value="Endonuclease/exonuclease/phosphatase"/>
    <property type="match status" value="1"/>
</dbReference>
<keyword evidence="4" id="KW-0540">Nuclease</keyword>
<evidence type="ECO:0000313" key="15">
    <source>
        <dbReference type="EMBL" id="KVI09377.1"/>
    </source>
</evidence>
<evidence type="ECO:0000256" key="2">
    <source>
        <dbReference type="ARBA" id="ARBA00001946"/>
    </source>
</evidence>
<dbReference type="InterPro" id="IPR001876">
    <property type="entry name" value="Znf_RanBP2"/>
</dbReference>
<evidence type="ECO:0000256" key="3">
    <source>
        <dbReference type="ARBA" id="ARBA00004322"/>
    </source>
</evidence>
<dbReference type="GO" id="GO:0070260">
    <property type="term" value="F:5'-tyrosyl-DNA phosphodiesterase activity"/>
    <property type="evidence" value="ECO:0007669"/>
    <property type="project" value="TreeGrafter"/>
</dbReference>
<dbReference type="PANTHER" id="PTHR15822:SF4">
    <property type="entry name" value="TYROSYL-DNA PHOSPHODIESTERASE 2"/>
    <property type="match status" value="1"/>
</dbReference>
<dbReference type="Pfam" id="PF03372">
    <property type="entry name" value="Exo_endo_phos"/>
    <property type="match status" value="1"/>
</dbReference>
<dbReference type="PANTHER" id="PTHR15822">
    <property type="entry name" value="TRAF AND TNF RECEPTOR-ASSOCIATED PROTEIN"/>
    <property type="match status" value="1"/>
</dbReference>
<evidence type="ECO:0000256" key="6">
    <source>
        <dbReference type="ARBA" id="ARBA00022763"/>
    </source>
</evidence>
<evidence type="ECO:0000256" key="1">
    <source>
        <dbReference type="ARBA" id="ARBA00001936"/>
    </source>
</evidence>
<keyword evidence="12" id="KW-0539">Nucleus</keyword>
<dbReference type="InterPro" id="IPR036691">
    <property type="entry name" value="Endo/exonu/phosph_ase_sf"/>
</dbReference>
<dbReference type="GO" id="GO:0008270">
    <property type="term" value="F:zinc ion binding"/>
    <property type="evidence" value="ECO:0007669"/>
    <property type="project" value="UniProtKB-KW"/>
</dbReference>
<feature type="domain" description="RanBP2-type" evidence="14">
    <location>
        <begin position="82"/>
        <end position="111"/>
    </location>
</feature>
<dbReference type="SUPFAM" id="SSF90209">
    <property type="entry name" value="Ran binding protein zinc finger-like"/>
    <property type="match status" value="1"/>
</dbReference>
<evidence type="ECO:0000256" key="11">
    <source>
        <dbReference type="ARBA" id="ARBA00023204"/>
    </source>
</evidence>
<keyword evidence="7 13" id="KW-0863">Zinc-finger</keyword>
<dbReference type="EMBL" id="LEKV01001063">
    <property type="protein sequence ID" value="KVI09377.1"/>
    <property type="molecule type" value="Genomic_DNA"/>
</dbReference>
<evidence type="ECO:0000256" key="8">
    <source>
        <dbReference type="ARBA" id="ARBA00022801"/>
    </source>
</evidence>
<evidence type="ECO:0000259" key="14">
    <source>
        <dbReference type="PROSITE" id="PS50199"/>
    </source>
</evidence>
<evidence type="ECO:0000256" key="10">
    <source>
        <dbReference type="ARBA" id="ARBA00022842"/>
    </source>
</evidence>
<dbReference type="GO" id="GO:0003697">
    <property type="term" value="F:single-stranded DNA binding"/>
    <property type="evidence" value="ECO:0007669"/>
    <property type="project" value="TreeGrafter"/>
</dbReference>
<dbReference type="PROSITE" id="PS50199">
    <property type="entry name" value="ZF_RANBP2_2"/>
    <property type="match status" value="1"/>
</dbReference>